<dbReference type="InterPro" id="IPR022587">
    <property type="entry name" value="MTMR12-like_C"/>
</dbReference>
<accession>A0A9W3A252</accession>
<feature type="domain" description="Myotubularin phosphatase" evidence="3">
    <location>
        <begin position="222"/>
        <end position="626"/>
    </location>
</feature>
<proteinExistence type="inferred from homology"/>
<dbReference type="InterPro" id="IPR029021">
    <property type="entry name" value="Prot-tyrosine_phosphatase-like"/>
</dbReference>
<dbReference type="RefSeq" id="XP_055881253.1">
    <property type="nucleotide sequence ID" value="XM_056025278.1"/>
</dbReference>
<dbReference type="AlphaFoldDB" id="A0A9W3A252"/>
<dbReference type="Pfam" id="PF12578">
    <property type="entry name" value="3-PAP"/>
    <property type="match status" value="1"/>
</dbReference>
<evidence type="ECO:0000256" key="1">
    <source>
        <dbReference type="ARBA" id="ARBA00007471"/>
    </source>
</evidence>
<keyword evidence="4" id="KW-1185">Reference proteome</keyword>
<dbReference type="CDD" id="cd14537">
    <property type="entry name" value="PTP-MTMR10-like"/>
    <property type="match status" value="1"/>
</dbReference>
<organism evidence="4 5">
    <name type="scientific">Biomphalaria glabrata</name>
    <name type="common">Bloodfluke planorb</name>
    <name type="synonym">Freshwater snail</name>
    <dbReference type="NCBI Taxonomy" id="6526"/>
    <lineage>
        <taxon>Eukaryota</taxon>
        <taxon>Metazoa</taxon>
        <taxon>Spiralia</taxon>
        <taxon>Lophotrochozoa</taxon>
        <taxon>Mollusca</taxon>
        <taxon>Gastropoda</taxon>
        <taxon>Heterobranchia</taxon>
        <taxon>Euthyneura</taxon>
        <taxon>Panpulmonata</taxon>
        <taxon>Hygrophila</taxon>
        <taxon>Lymnaeoidea</taxon>
        <taxon>Planorbidae</taxon>
        <taxon>Biomphalaria</taxon>
    </lineage>
</organism>
<comment type="similarity">
    <text evidence="1">Belongs to the protein-tyrosine phosphatase family. Non-receptor class myotubularin subfamily.</text>
</comment>
<dbReference type="SUPFAM" id="SSF52799">
    <property type="entry name" value="(Phosphotyrosine protein) phosphatases II"/>
    <property type="match status" value="1"/>
</dbReference>
<evidence type="ECO:0000313" key="4">
    <source>
        <dbReference type="Proteomes" id="UP001165740"/>
    </source>
</evidence>
<dbReference type="PROSITE" id="PS51339">
    <property type="entry name" value="PPASE_MYOTUBULARIN"/>
    <property type="match status" value="1"/>
</dbReference>
<dbReference type="InterPro" id="IPR011993">
    <property type="entry name" value="PH-like_dom_sf"/>
</dbReference>
<dbReference type="GO" id="GO:0046856">
    <property type="term" value="P:phosphatidylinositol dephosphorylation"/>
    <property type="evidence" value="ECO:0007669"/>
    <property type="project" value="TreeGrafter"/>
</dbReference>
<dbReference type="OMA" id="SVPQDRF"/>
<dbReference type="GeneID" id="106071807"/>
<dbReference type="GO" id="GO:0005737">
    <property type="term" value="C:cytoplasm"/>
    <property type="evidence" value="ECO:0007669"/>
    <property type="project" value="TreeGrafter"/>
</dbReference>
<dbReference type="GO" id="GO:0016020">
    <property type="term" value="C:membrane"/>
    <property type="evidence" value="ECO:0007669"/>
    <property type="project" value="TreeGrafter"/>
</dbReference>
<evidence type="ECO:0000259" key="3">
    <source>
        <dbReference type="PROSITE" id="PS51339"/>
    </source>
</evidence>
<dbReference type="PANTHER" id="PTHR10807:SF110">
    <property type="entry name" value="FI17948P1"/>
    <property type="match status" value="1"/>
</dbReference>
<evidence type="ECO:0000313" key="5">
    <source>
        <dbReference type="RefSeq" id="XP_055881253.1"/>
    </source>
</evidence>
<dbReference type="Gene3D" id="2.30.29.30">
    <property type="entry name" value="Pleckstrin-homology domain (PH domain)/Phosphotyrosine-binding domain (PTB)"/>
    <property type="match status" value="1"/>
</dbReference>
<dbReference type="PANTHER" id="PTHR10807">
    <property type="entry name" value="MYOTUBULARIN-RELATED"/>
    <property type="match status" value="1"/>
</dbReference>
<dbReference type="OrthoDB" id="271628at2759"/>
<dbReference type="Proteomes" id="UP001165740">
    <property type="component" value="Chromosome 1"/>
</dbReference>
<reference evidence="5" key="1">
    <citation type="submission" date="2025-08" db="UniProtKB">
        <authorList>
            <consortium name="RefSeq"/>
        </authorList>
    </citation>
    <scope>IDENTIFICATION</scope>
</reference>
<feature type="region of interest" description="Disordered" evidence="2">
    <location>
        <begin position="669"/>
        <end position="695"/>
    </location>
</feature>
<evidence type="ECO:0000256" key="2">
    <source>
        <dbReference type="SAM" id="MobiDB-lite"/>
    </source>
</evidence>
<protein>
    <submittedName>
        <fullName evidence="5">Myotubularin-related protein 10-like isoform X1</fullName>
    </submittedName>
</protein>
<name>A0A9W3A252_BIOGL</name>
<dbReference type="Pfam" id="PF06602">
    <property type="entry name" value="Myotub-related"/>
    <property type="match status" value="2"/>
</dbReference>
<dbReference type="SUPFAM" id="SSF50729">
    <property type="entry name" value="PH domain-like"/>
    <property type="match status" value="1"/>
</dbReference>
<gene>
    <name evidence="5" type="primary">LOC106071807</name>
</gene>
<dbReference type="InterPro" id="IPR030564">
    <property type="entry name" value="Myotubularin"/>
</dbReference>
<sequence length="752" mass="86216">MSKRFKSYLTQFEMKEKGKAVSSTFQSYIDLPGDENGEVPVEEEEVEKDASAFFDNLLEPRKLQGERMIVGADSVLMFAPFSNGKQGISGHLFITNFKISFVTADKSSYPDGDNNQAPQRNKLLNNTDIPLTCVEAIYQVSSGDKRRRLLPGMNITTQTKYLEIHCKDFQIHSFGFKFTIKENAQKITDAIVRFSYPGKENLLFAFEFGHNSHLDEKPPPEFLEQGDWERELERLQCQSFWRVCNVNYGFHISDCLPEYFVIPSSLQNNDINKAAAQFVDNRIPTWSYTYCVNGASLVKMSQLQPESDFKNLEDKMLSAVKESSGNEKDLFVLDLSRHCPSLADVRTSHEKFRAFIMTDSAKDFYSSDSRWYSNLENSQWLQQVSSCLNVSNLVVNQMIRESVTVVLKEEYCCDMSCLVSSLVQLQLDPEYRTQEGFQSLVQREWVVMGHPFQKRLNLIWNANSETEQAPIFLLFLDCVWQLLQQFPSSFAFTETYLTSLWDTVHVGIFDTFLFNNVRHRRQFLQNGRRLTLLSLPSVWDWKFHLSDEQQLLFKNPLYMLRNSYDLDKVVESAKGALRHSGEKLRENCYRLLLGSSPPSTYMFALQDTVLRPEVTASLIKVWTQCYLRWIIPAQIVGGGNPSQYMQQCILAEEVICLRHKLQTLMDEAHGTQQTLGDESRRARGSRPNSGLLFGSTGYQTTSKHLSSVYITSSFPFSPGVSQHTQHSLICGPLSRYLKDTAIDPLDEAQDDD</sequence>
<dbReference type="InterPro" id="IPR010569">
    <property type="entry name" value="Myotubularin-like_Pase_dom"/>
</dbReference>